<evidence type="ECO:0000313" key="1">
    <source>
        <dbReference type="EMBL" id="KZT41219.1"/>
    </source>
</evidence>
<reference evidence="1 2" key="1">
    <citation type="journal article" date="2016" name="Mol. Biol. Evol.">
        <title>Comparative Genomics of Early-Diverging Mushroom-Forming Fungi Provides Insights into the Origins of Lignocellulose Decay Capabilities.</title>
        <authorList>
            <person name="Nagy L.G."/>
            <person name="Riley R."/>
            <person name="Tritt A."/>
            <person name="Adam C."/>
            <person name="Daum C."/>
            <person name="Floudas D."/>
            <person name="Sun H."/>
            <person name="Yadav J.S."/>
            <person name="Pangilinan J."/>
            <person name="Larsson K.H."/>
            <person name="Matsuura K."/>
            <person name="Barry K."/>
            <person name="Labutti K."/>
            <person name="Kuo R."/>
            <person name="Ohm R.A."/>
            <person name="Bhattacharya S.S."/>
            <person name="Shirouzu T."/>
            <person name="Yoshinaga Y."/>
            <person name="Martin F.M."/>
            <person name="Grigoriev I.V."/>
            <person name="Hibbett D.S."/>
        </authorList>
    </citation>
    <scope>NUCLEOTIDE SEQUENCE [LARGE SCALE GENOMIC DNA]</scope>
    <source>
        <strain evidence="1 2">HHB10207 ss-3</strain>
    </source>
</reference>
<proteinExistence type="predicted"/>
<organism evidence="1 2">
    <name type="scientific">Sistotremastrum suecicum HHB10207 ss-3</name>
    <dbReference type="NCBI Taxonomy" id="1314776"/>
    <lineage>
        <taxon>Eukaryota</taxon>
        <taxon>Fungi</taxon>
        <taxon>Dikarya</taxon>
        <taxon>Basidiomycota</taxon>
        <taxon>Agaricomycotina</taxon>
        <taxon>Agaricomycetes</taxon>
        <taxon>Sistotremastrales</taxon>
        <taxon>Sistotremastraceae</taxon>
        <taxon>Sistotremastrum</taxon>
    </lineage>
</organism>
<dbReference type="AlphaFoldDB" id="A0A166G1N1"/>
<gene>
    <name evidence="1" type="ORF">SISSUDRAFT_1043050</name>
</gene>
<dbReference type="EMBL" id="KV428023">
    <property type="protein sequence ID" value="KZT41219.1"/>
    <property type="molecule type" value="Genomic_DNA"/>
</dbReference>
<dbReference type="Proteomes" id="UP000076798">
    <property type="component" value="Unassembled WGS sequence"/>
</dbReference>
<name>A0A166G1N1_9AGAM</name>
<sequence>MLLEQLLDLLFKFSHDANRKDDLKPTKVKNDIEEDALYVESGYLDVNSTHYRNRIRVGSEQVR</sequence>
<keyword evidence="2" id="KW-1185">Reference proteome</keyword>
<accession>A0A166G1N1</accession>
<evidence type="ECO:0000313" key="2">
    <source>
        <dbReference type="Proteomes" id="UP000076798"/>
    </source>
</evidence>
<protein>
    <submittedName>
        <fullName evidence="1">Uncharacterized protein</fullName>
    </submittedName>
</protein>